<gene>
    <name evidence="1" type="ORF">M431DRAFT_491518</name>
</gene>
<keyword evidence="2" id="KW-1185">Reference proteome</keyword>
<dbReference type="GeneID" id="36625481"/>
<protein>
    <submittedName>
        <fullName evidence="1">Uncharacterized protein</fullName>
    </submittedName>
</protein>
<dbReference type="EMBL" id="KZ679677">
    <property type="protein sequence ID" value="PTB57288.1"/>
    <property type="molecule type" value="Genomic_DNA"/>
</dbReference>
<sequence>MAEPWSSSGAALTGRRVRECTVCQASNLQGSGSYASSSVCHTPRPYYTKLSSPTYQLHPTVFLRKEKEASTSPFWGSDYTSLDLGGRNKGLRVGRRQKWLTGAHDMGGRQCEMGIGQLDSAPVANRPGFWAPTTDKKSTRSQTVCHSRSTSPADLSIHSFGLQSVLDRRMLVLTLLPVYLISGPHNAPMPPSEPIPLRPRAFSPLAHVQANLMPGTPHDQAALKRHSRWRPLERSWYRYSISTEGSVEKLASSEAATQARTMS</sequence>
<accession>A0A2T4AK27</accession>
<evidence type="ECO:0000313" key="1">
    <source>
        <dbReference type="EMBL" id="PTB57288.1"/>
    </source>
</evidence>
<name>A0A2T4AK27_TRIHA</name>
<dbReference type="AlphaFoldDB" id="A0A2T4AK27"/>
<dbReference type="Proteomes" id="UP000241690">
    <property type="component" value="Unassembled WGS sequence"/>
</dbReference>
<proteinExistence type="predicted"/>
<evidence type="ECO:0000313" key="2">
    <source>
        <dbReference type="Proteomes" id="UP000241690"/>
    </source>
</evidence>
<dbReference type="RefSeq" id="XP_024776965.1">
    <property type="nucleotide sequence ID" value="XM_024916912.1"/>
</dbReference>
<organism evidence="1 2">
    <name type="scientific">Trichoderma harzianum CBS 226.95</name>
    <dbReference type="NCBI Taxonomy" id="983964"/>
    <lineage>
        <taxon>Eukaryota</taxon>
        <taxon>Fungi</taxon>
        <taxon>Dikarya</taxon>
        <taxon>Ascomycota</taxon>
        <taxon>Pezizomycotina</taxon>
        <taxon>Sordariomycetes</taxon>
        <taxon>Hypocreomycetidae</taxon>
        <taxon>Hypocreales</taxon>
        <taxon>Hypocreaceae</taxon>
        <taxon>Trichoderma</taxon>
    </lineage>
</organism>
<reference evidence="1 2" key="1">
    <citation type="submission" date="2016-07" db="EMBL/GenBank/DDBJ databases">
        <title>Multiple horizontal gene transfer events from other fungi enriched the ability of initially mycotrophic Trichoderma (Ascomycota) to feed on dead plant biomass.</title>
        <authorList>
            <consortium name="DOE Joint Genome Institute"/>
            <person name="Aerts A."/>
            <person name="Atanasova L."/>
            <person name="Chenthamara K."/>
            <person name="Zhang J."/>
            <person name="Grujic M."/>
            <person name="Henrissat B."/>
            <person name="Kuo A."/>
            <person name="Salamov A."/>
            <person name="Lipzen A."/>
            <person name="Labutti K."/>
            <person name="Barry K."/>
            <person name="Miao Y."/>
            <person name="Rahimi M.J."/>
            <person name="Shen Q."/>
            <person name="Grigoriev I.V."/>
            <person name="Kubicek C.P."/>
            <person name="Druzhinina I.S."/>
        </authorList>
    </citation>
    <scope>NUCLEOTIDE SEQUENCE [LARGE SCALE GENOMIC DNA]</scope>
    <source>
        <strain evidence="1 2">CBS 226.95</strain>
    </source>
</reference>